<reference evidence="1" key="1">
    <citation type="submission" date="2014-09" db="EMBL/GenBank/DDBJ databases">
        <authorList>
            <person name="Magalhaes I.L.F."/>
            <person name="Oliveira U."/>
            <person name="Santos F.R."/>
            <person name="Vidigal T.H.D.A."/>
            <person name="Brescovit A.D."/>
            <person name="Santos A.J."/>
        </authorList>
    </citation>
    <scope>NUCLEOTIDE SEQUENCE</scope>
    <source>
        <tissue evidence="1">Shoot tissue taken approximately 20 cm above the soil surface</tissue>
    </source>
</reference>
<protein>
    <submittedName>
        <fullName evidence="1">Uncharacterized protein</fullName>
    </submittedName>
</protein>
<proteinExistence type="predicted"/>
<accession>A0A0A8ZZ39</accession>
<reference evidence="1" key="2">
    <citation type="journal article" date="2015" name="Data Brief">
        <title>Shoot transcriptome of the giant reed, Arundo donax.</title>
        <authorList>
            <person name="Barrero R.A."/>
            <person name="Guerrero F.D."/>
            <person name="Moolhuijzen P."/>
            <person name="Goolsby J.A."/>
            <person name="Tidwell J."/>
            <person name="Bellgard S.E."/>
            <person name="Bellgard M.I."/>
        </authorList>
    </citation>
    <scope>NUCLEOTIDE SEQUENCE</scope>
    <source>
        <tissue evidence="1">Shoot tissue taken approximately 20 cm above the soil surface</tissue>
    </source>
</reference>
<organism evidence="1">
    <name type="scientific">Arundo donax</name>
    <name type="common">Giant reed</name>
    <name type="synonym">Donax arundinaceus</name>
    <dbReference type="NCBI Taxonomy" id="35708"/>
    <lineage>
        <taxon>Eukaryota</taxon>
        <taxon>Viridiplantae</taxon>
        <taxon>Streptophyta</taxon>
        <taxon>Embryophyta</taxon>
        <taxon>Tracheophyta</taxon>
        <taxon>Spermatophyta</taxon>
        <taxon>Magnoliopsida</taxon>
        <taxon>Liliopsida</taxon>
        <taxon>Poales</taxon>
        <taxon>Poaceae</taxon>
        <taxon>PACMAD clade</taxon>
        <taxon>Arundinoideae</taxon>
        <taxon>Arundineae</taxon>
        <taxon>Arundo</taxon>
    </lineage>
</organism>
<dbReference type="EMBL" id="GBRH01253266">
    <property type="protein sequence ID" value="JAD44629.1"/>
    <property type="molecule type" value="Transcribed_RNA"/>
</dbReference>
<evidence type="ECO:0000313" key="1">
    <source>
        <dbReference type="EMBL" id="JAD44629.1"/>
    </source>
</evidence>
<name>A0A0A8ZZ39_ARUDO</name>
<dbReference type="AlphaFoldDB" id="A0A0A8ZZ39"/>
<sequence>MEAARYFQHRIRKQLQAETCTTQIIVG</sequence>